<dbReference type="InParanoid" id="A0A165HQC1"/>
<feature type="compositionally biased region" description="Acidic residues" evidence="1">
    <location>
        <begin position="132"/>
        <end position="164"/>
    </location>
</feature>
<feature type="region of interest" description="Disordered" evidence="1">
    <location>
        <begin position="1"/>
        <end position="217"/>
    </location>
</feature>
<evidence type="ECO:0000313" key="3">
    <source>
        <dbReference type="Proteomes" id="UP000077266"/>
    </source>
</evidence>
<gene>
    <name evidence="2" type="ORF">EXIGLDRAFT_692770</name>
</gene>
<sequence>MSRRNAADFASEPDEQLSDGAPESPTRRLQKGKKNAAARRAPTAPKPPADPAPVMPRPKNAPAPSDRVTRRQVALGAAPAVPLIPLDASAPAPARQQGRKRPANVRRELDLGDDDDEHVFEDWWGIEKEGEQDNEGEEMQQEEEDEDEEDEGELEEQDDQEGGSDDPFNRSARYTRPTQADEVEDYYQGQKRTQSMRASVASRSDVPSPPRKKRTGASNVDAFAHFAPGRTADPYLSQIAECARLIITGGFKLYLPLHFFAPEIRRAEEEARLTLRPDETILARAPRPKVLESQASREQFMTWVQLALKAFHALHVPDMVINMYQKHWGHVQTAEDSESEWTTWRDYDLRRRAQVKGERPIDISELDLETLRLCRSATQAKINADMRAATLRYQERRPAAAQATSNNAQASTSGTAKTQALKVMKYLRCLICGSRTHTHDKDVSRDDCDATWLVRDERGTWKTPDTKSPICWMFNSVGGCSKSACRFSKQGHRCALCGGAHGCHSCPK</sequence>
<accession>A0A165HQC1</accession>
<feature type="compositionally biased region" description="Basic residues" evidence="1">
    <location>
        <begin position="28"/>
        <end position="37"/>
    </location>
</feature>
<feature type="compositionally biased region" description="Pro residues" evidence="1">
    <location>
        <begin position="44"/>
        <end position="61"/>
    </location>
</feature>
<proteinExistence type="predicted"/>
<organism evidence="2 3">
    <name type="scientific">Exidia glandulosa HHB12029</name>
    <dbReference type="NCBI Taxonomy" id="1314781"/>
    <lineage>
        <taxon>Eukaryota</taxon>
        <taxon>Fungi</taxon>
        <taxon>Dikarya</taxon>
        <taxon>Basidiomycota</taxon>
        <taxon>Agaricomycotina</taxon>
        <taxon>Agaricomycetes</taxon>
        <taxon>Auriculariales</taxon>
        <taxon>Exidiaceae</taxon>
        <taxon>Exidia</taxon>
    </lineage>
</organism>
<dbReference type="AlphaFoldDB" id="A0A165HQC1"/>
<evidence type="ECO:0000256" key="1">
    <source>
        <dbReference type="SAM" id="MobiDB-lite"/>
    </source>
</evidence>
<reference evidence="2 3" key="1">
    <citation type="journal article" date="2016" name="Mol. Biol. Evol.">
        <title>Comparative Genomics of Early-Diverging Mushroom-Forming Fungi Provides Insights into the Origins of Lignocellulose Decay Capabilities.</title>
        <authorList>
            <person name="Nagy L.G."/>
            <person name="Riley R."/>
            <person name="Tritt A."/>
            <person name="Adam C."/>
            <person name="Daum C."/>
            <person name="Floudas D."/>
            <person name="Sun H."/>
            <person name="Yadav J.S."/>
            <person name="Pangilinan J."/>
            <person name="Larsson K.H."/>
            <person name="Matsuura K."/>
            <person name="Barry K."/>
            <person name="Labutti K."/>
            <person name="Kuo R."/>
            <person name="Ohm R.A."/>
            <person name="Bhattacharya S.S."/>
            <person name="Shirouzu T."/>
            <person name="Yoshinaga Y."/>
            <person name="Martin F.M."/>
            <person name="Grigoriev I.V."/>
            <person name="Hibbett D.S."/>
        </authorList>
    </citation>
    <scope>NUCLEOTIDE SEQUENCE [LARGE SCALE GENOMIC DNA]</scope>
    <source>
        <strain evidence="2 3">HHB12029</strain>
    </source>
</reference>
<dbReference type="EMBL" id="KV426010">
    <property type="protein sequence ID" value="KZV92311.1"/>
    <property type="molecule type" value="Genomic_DNA"/>
</dbReference>
<protein>
    <submittedName>
        <fullName evidence="2">Uncharacterized protein</fullName>
    </submittedName>
</protein>
<name>A0A165HQC1_EXIGL</name>
<evidence type="ECO:0000313" key="2">
    <source>
        <dbReference type="EMBL" id="KZV92311.1"/>
    </source>
</evidence>
<keyword evidence="3" id="KW-1185">Reference proteome</keyword>
<dbReference type="Proteomes" id="UP000077266">
    <property type="component" value="Unassembled WGS sequence"/>
</dbReference>